<dbReference type="PANTHER" id="PTHR46366">
    <property type="entry name" value="PRO-APOPTOTIC SERINE PROTEASE NMA111"/>
    <property type="match status" value="1"/>
</dbReference>
<gene>
    <name evidence="7" type="ORF">ASCRUDRAFT_20851</name>
</gene>
<evidence type="ECO:0000259" key="6">
    <source>
        <dbReference type="SMART" id="SM00228"/>
    </source>
</evidence>
<feature type="non-terminal residue" evidence="7">
    <location>
        <position position="1"/>
    </location>
</feature>
<dbReference type="AlphaFoldDB" id="A0A1D2VLY3"/>
<protein>
    <recommendedName>
        <fullName evidence="1">Pro-apoptotic serine protease NMA111</fullName>
    </recommendedName>
    <alternativeName>
        <fullName evidence="2">Pro-apoptotic serine protease nma111</fullName>
    </alternativeName>
</protein>
<sequence length="991" mass="114505">WQNIIASVSESVVILKFNKLFNYDIESSGIFKTLGFIVDTKIGLILTCKKIIGIGPTKIFAVFNNFEEILIKPIYIDPVHDFMFLKYDPLKLKFLKANCLNLVSNPNTIKLGLEFKIFCLNNNNLKNLNNLNDLNQFEENENTLNVLSGFVSKLDCNAPFYGPLSYNDFNTEYIQGLTYNSFNLLNKDDLDQRFLTSGSPVLDINGNVIALQTSSFINNNDTSTSTNFFLPLYRINYIFKKIQLNFNQNTLFKTITWVLRTFNECRKLGLQSSIESIAREKFPDINGLLVAKVILPFGPAFNKIREGDILISINNYDICSLIQIDEILDNSINEKISIVVERSGENIKLEIKVQDLFDVSPLKFLDVSGETFNNISYNVARHFNLPVKGVYLHKSNGSFLDIDISNCIIDSVDNNDILTLEDMIEIIKKIPDDKKIAISYRCLKNLNRQYFKITTIDKHWFKSFRVYEFDMKSGLWLFQDLDEKYYLPSLPIKKQLVHNMNFELNLLKDFYKQNFNVFNIIKSFVKLEIRFPFAIDSFPKSIKKCYGLIIDNSKGLVLVSRYYVPHDFCDISVEFNDSLSLPGKAIFLHPFQNYTIIKYDPSLISFESNFISATPNFRKSPNLNTIKKNLSVLFIGYDINFKLQIIETRIKDVTISNNIGVNPFSPYYKGCNIELIKVENNYIQTKCHMGVLCDIKTYEIIGLCILGRQQNAYNESYNMGIDIYHIIGIIMHFRQFNKVPKIRILECEFNTISVLKARIRGLTDERIGSPLPPDGDAIIVQSSHVNNPNTNVMDIPTLQPNDIILSINEIPVNRLADLDLMYYNKILNFTVVRKECELRFRVRTQEMQNTNHILIWSGLILQKPHLAIRQIMNNNNRFNLANPNHYHPGLPSGIFVSDVLEGSPGEFYNIQKNQFITHVNDIFTPDIESFKKVVSRFSILNHKSTENMMSYYLKLKVITLTGVEFVLPIQPNYYYSPTFEFRKDSTQNSWF</sequence>
<dbReference type="SMART" id="SM00228">
    <property type="entry name" value="PDZ"/>
    <property type="match status" value="2"/>
</dbReference>
<dbReference type="GO" id="GO:0008236">
    <property type="term" value="F:serine-type peptidase activity"/>
    <property type="evidence" value="ECO:0007669"/>
    <property type="project" value="UniProtKB-KW"/>
</dbReference>
<evidence type="ECO:0000313" key="7">
    <source>
        <dbReference type="EMBL" id="ODV62630.1"/>
    </source>
</evidence>
<dbReference type="Gene3D" id="2.30.42.10">
    <property type="match status" value="1"/>
</dbReference>
<dbReference type="STRING" id="1344418.A0A1D2VLY3"/>
<dbReference type="Pfam" id="PF12812">
    <property type="entry name" value="PDZ_1"/>
    <property type="match status" value="1"/>
</dbReference>
<dbReference type="RefSeq" id="XP_020048937.1">
    <property type="nucleotide sequence ID" value="XM_020189655.1"/>
</dbReference>
<evidence type="ECO:0000256" key="2">
    <source>
        <dbReference type="ARBA" id="ARBA00021524"/>
    </source>
</evidence>
<keyword evidence="4" id="KW-0677">Repeat</keyword>
<dbReference type="InterPro" id="IPR009003">
    <property type="entry name" value="Peptidase_S1_PA"/>
</dbReference>
<keyword evidence="3" id="KW-0053">Apoptosis</keyword>
<reference evidence="8" key="1">
    <citation type="submission" date="2016-05" db="EMBL/GenBank/DDBJ databases">
        <title>Comparative genomics of biotechnologically important yeasts.</title>
        <authorList>
            <consortium name="DOE Joint Genome Institute"/>
            <person name="Riley R."/>
            <person name="Haridas S."/>
            <person name="Wolfe K.H."/>
            <person name="Lopes M.R."/>
            <person name="Hittinger C.T."/>
            <person name="Goker M."/>
            <person name="Salamov A."/>
            <person name="Wisecaver J."/>
            <person name="Long T.M."/>
            <person name="Aerts A.L."/>
            <person name="Barry K."/>
            <person name="Choi C."/>
            <person name="Clum A."/>
            <person name="Coughlan A.Y."/>
            <person name="Deshpande S."/>
            <person name="Douglass A.P."/>
            <person name="Hanson S.J."/>
            <person name="Klenk H.-P."/>
            <person name="Labutti K."/>
            <person name="Lapidus A."/>
            <person name="Lindquist E."/>
            <person name="Lipzen A."/>
            <person name="Meier-Kolthoff J.P."/>
            <person name="Ohm R.A."/>
            <person name="Otillar R.P."/>
            <person name="Pangilinan J."/>
            <person name="Peng Y."/>
            <person name="Rokas A."/>
            <person name="Rosa C.A."/>
            <person name="Scheuner C."/>
            <person name="Sibirny A.A."/>
            <person name="Slot J.C."/>
            <person name="Stielow J.B."/>
            <person name="Sun H."/>
            <person name="Kurtzman C.P."/>
            <person name="Blackwell M."/>
            <person name="Grigoriev I.V."/>
            <person name="Jeffries T.W."/>
        </authorList>
    </citation>
    <scope>NUCLEOTIDE SEQUENCE [LARGE SCALE GENOMIC DNA]</scope>
    <source>
        <strain evidence="8">DSM 1968</strain>
    </source>
</reference>
<dbReference type="GeneID" id="30963291"/>
<keyword evidence="5" id="KW-0720">Serine protease</keyword>
<dbReference type="OrthoDB" id="4217619at2759"/>
<dbReference type="InterPro" id="IPR001478">
    <property type="entry name" value="PDZ"/>
</dbReference>
<evidence type="ECO:0000256" key="5">
    <source>
        <dbReference type="ARBA" id="ARBA00022825"/>
    </source>
</evidence>
<keyword evidence="8" id="KW-1185">Reference proteome</keyword>
<dbReference type="SUPFAM" id="SSF50156">
    <property type="entry name" value="PDZ domain-like"/>
    <property type="match status" value="3"/>
</dbReference>
<evidence type="ECO:0000256" key="4">
    <source>
        <dbReference type="ARBA" id="ARBA00022737"/>
    </source>
</evidence>
<dbReference type="CDD" id="cd06786">
    <property type="entry name" value="cpPDZ1_ScNma111-like"/>
    <property type="match status" value="1"/>
</dbReference>
<name>A0A1D2VLY3_9ASCO</name>
<accession>A0A1D2VLY3</accession>
<dbReference type="SUPFAM" id="SSF50494">
    <property type="entry name" value="Trypsin-like serine proteases"/>
    <property type="match status" value="2"/>
</dbReference>
<dbReference type="EMBL" id="KV454477">
    <property type="protein sequence ID" value="ODV62630.1"/>
    <property type="molecule type" value="Genomic_DNA"/>
</dbReference>
<proteinExistence type="predicted"/>
<dbReference type="InterPro" id="IPR036034">
    <property type="entry name" value="PDZ_sf"/>
</dbReference>
<feature type="domain" description="PDZ" evidence="6">
    <location>
        <begin position="266"/>
        <end position="344"/>
    </location>
</feature>
<keyword evidence="5" id="KW-0645">Protease</keyword>
<evidence type="ECO:0000313" key="8">
    <source>
        <dbReference type="Proteomes" id="UP000095038"/>
    </source>
</evidence>
<feature type="non-terminal residue" evidence="7">
    <location>
        <position position="991"/>
    </location>
</feature>
<feature type="domain" description="PDZ" evidence="6">
    <location>
        <begin position="874"/>
        <end position="961"/>
    </location>
</feature>
<evidence type="ECO:0000256" key="3">
    <source>
        <dbReference type="ARBA" id="ARBA00022703"/>
    </source>
</evidence>
<evidence type="ECO:0000256" key="1">
    <source>
        <dbReference type="ARBA" id="ARBA00020338"/>
    </source>
</evidence>
<dbReference type="Proteomes" id="UP000095038">
    <property type="component" value="Unassembled WGS sequence"/>
</dbReference>
<dbReference type="GO" id="GO:0006915">
    <property type="term" value="P:apoptotic process"/>
    <property type="evidence" value="ECO:0007669"/>
    <property type="project" value="UniProtKB-KW"/>
</dbReference>
<organism evidence="7 8">
    <name type="scientific">Ascoidea rubescens DSM 1968</name>
    <dbReference type="NCBI Taxonomy" id="1344418"/>
    <lineage>
        <taxon>Eukaryota</taxon>
        <taxon>Fungi</taxon>
        <taxon>Dikarya</taxon>
        <taxon>Ascomycota</taxon>
        <taxon>Saccharomycotina</taxon>
        <taxon>Saccharomycetes</taxon>
        <taxon>Ascoideaceae</taxon>
        <taxon>Ascoidea</taxon>
    </lineage>
</organism>
<dbReference type="PANTHER" id="PTHR46366:SF8">
    <property type="entry name" value="PRO-APOPTOTIC SERINE PROTEASE NMA111"/>
    <property type="match status" value="1"/>
</dbReference>
<dbReference type="InParanoid" id="A0A1D2VLY3"/>
<dbReference type="InterPro" id="IPR025926">
    <property type="entry name" value="PDZ-like_dom"/>
</dbReference>
<keyword evidence="5" id="KW-0378">Hydrolase</keyword>